<dbReference type="SUPFAM" id="SSF48439">
    <property type="entry name" value="Protein prenylyltransferase"/>
    <property type="match status" value="1"/>
</dbReference>
<keyword evidence="11" id="KW-1185">Reference proteome</keyword>
<protein>
    <recommendedName>
        <fullName evidence="3 9">Geranylgeranyl transferase type-2 subunit alpha</fullName>
        <ecNumber evidence="2 9">2.5.1.60</ecNumber>
    </recommendedName>
    <alternativeName>
        <fullName evidence="7 9">Geranylgeranyl transferase type II subunit alpha</fullName>
    </alternativeName>
</protein>
<dbReference type="InterPro" id="IPR032675">
    <property type="entry name" value="LRR_dom_sf"/>
</dbReference>
<dbReference type="PROSITE" id="PS51450">
    <property type="entry name" value="LRR"/>
    <property type="match status" value="1"/>
</dbReference>
<gene>
    <name evidence="10" type="ORF">O6P43_015402</name>
</gene>
<dbReference type="InterPro" id="IPR001611">
    <property type="entry name" value="Leu-rich_rpt"/>
</dbReference>
<evidence type="ECO:0000256" key="2">
    <source>
        <dbReference type="ARBA" id="ARBA00012656"/>
    </source>
</evidence>
<evidence type="ECO:0000256" key="5">
    <source>
        <dbReference type="ARBA" id="ARBA00022679"/>
    </source>
</evidence>
<evidence type="ECO:0000313" key="11">
    <source>
        <dbReference type="Proteomes" id="UP001163823"/>
    </source>
</evidence>
<dbReference type="FunFam" id="1.25.40.120:FF:000035">
    <property type="entry name" value="Geranylgeranyl transferase type-2 subunit alpha"/>
    <property type="match status" value="1"/>
</dbReference>
<dbReference type="Gene3D" id="3.80.10.10">
    <property type="entry name" value="Ribonuclease Inhibitor"/>
    <property type="match status" value="1"/>
</dbReference>
<comment type="catalytic activity">
    <reaction evidence="8 9">
        <text>geranylgeranyl diphosphate + L-cysteinyl-[protein] = S-geranylgeranyl-L-cysteinyl-[protein] + diphosphate</text>
        <dbReference type="Rhea" id="RHEA:21240"/>
        <dbReference type="Rhea" id="RHEA-COMP:10131"/>
        <dbReference type="Rhea" id="RHEA-COMP:11537"/>
        <dbReference type="ChEBI" id="CHEBI:29950"/>
        <dbReference type="ChEBI" id="CHEBI:33019"/>
        <dbReference type="ChEBI" id="CHEBI:57533"/>
        <dbReference type="ChEBI" id="CHEBI:86021"/>
        <dbReference type="EC" id="2.5.1.60"/>
    </reaction>
</comment>
<reference evidence="10" key="1">
    <citation type="journal article" date="2023" name="Science">
        <title>Elucidation of the pathway for biosynthesis of saponin adjuvants from the soapbark tree.</title>
        <authorList>
            <person name="Reed J."/>
            <person name="Orme A."/>
            <person name="El-Demerdash A."/>
            <person name="Owen C."/>
            <person name="Martin L.B.B."/>
            <person name="Misra R.C."/>
            <person name="Kikuchi S."/>
            <person name="Rejzek M."/>
            <person name="Martin A.C."/>
            <person name="Harkess A."/>
            <person name="Leebens-Mack J."/>
            <person name="Louveau T."/>
            <person name="Stephenson M.J."/>
            <person name="Osbourn A."/>
        </authorList>
    </citation>
    <scope>NUCLEOTIDE SEQUENCE</scope>
    <source>
        <strain evidence="10">S10</strain>
    </source>
</reference>
<sequence length="693" mass="79104">MHGRPRKSPKPEDAAASAAKAQNLRSLQSQLLANHHNHIYTTESLEVSAKLLEINPESYTAWNYRKLAVEHYLSQSESDPDSVKSIVNEELRVVETALRQNFKSYGAWHHRKWVLSKGYSSTDQELHLIDRFQKADPRNFHAWNYRRYVTALMNRSEEGELKYTEQMIGNNFSNYSAWHNRSVLLSNLLKRKVQGYFPKEETLEQEYEHVHQAIFTDPDDQSGWFYHLWLLDQTVKTEAPVLVSSWPSHGSNVILQGNRYLDVRDLSPFSSIISDTVTLPVVLYFNQAIDGVNSSTVSVESELSINKDLFWKPLSPNNSKPSQIWVTYLDLANAKLHSLEAYYVEIKLGHSHGLMSTSGSHYTHPSQFTFKVCINAAEAEPVKGGKMISWRDENYQGCETLRQESDPVDQVTNEDDHMPTASNWRAKTIANEITLFRELLSFNDYKIGKLMLARLLTAHDSVLSPFANKMVHADEVLELYSDLMKSDLWHSQYYKDEHSLILVQKVTSSMESLLRHCYRDATESACGSVCLRLNNLSLSRMGSFEKLLWVQVLDLSHNELRSTEGLEAMQLLSCLNLSNNKLGSFTSLGPLRLLKSLKVLNISYNEIGLHSIDTTRYLCSSPLSHTEEIDSDHDDILSTSVDTTNYWEAFLIFKGLGLTQLDIMGNAVADEKFKSFLFKVLPTMKWLDGAELP</sequence>
<evidence type="ECO:0000256" key="8">
    <source>
        <dbReference type="ARBA" id="ARBA00047658"/>
    </source>
</evidence>
<comment type="similarity">
    <text evidence="1 9">Belongs to the protein prenyltransferase subunit alpha family.</text>
</comment>
<dbReference type="GO" id="GO:0005968">
    <property type="term" value="C:Rab-protein geranylgeranyltransferase complex"/>
    <property type="evidence" value="ECO:0007669"/>
    <property type="project" value="TreeGrafter"/>
</dbReference>
<accession>A0AAD7LWZ2</accession>
<dbReference type="AlphaFoldDB" id="A0AAD7LWZ2"/>
<dbReference type="PROSITE" id="PS51147">
    <property type="entry name" value="PFTA"/>
    <property type="match status" value="5"/>
</dbReference>
<organism evidence="10 11">
    <name type="scientific">Quillaja saponaria</name>
    <name type="common">Soap bark tree</name>
    <dbReference type="NCBI Taxonomy" id="32244"/>
    <lineage>
        <taxon>Eukaryota</taxon>
        <taxon>Viridiplantae</taxon>
        <taxon>Streptophyta</taxon>
        <taxon>Embryophyta</taxon>
        <taxon>Tracheophyta</taxon>
        <taxon>Spermatophyta</taxon>
        <taxon>Magnoliopsida</taxon>
        <taxon>eudicotyledons</taxon>
        <taxon>Gunneridae</taxon>
        <taxon>Pentapetalae</taxon>
        <taxon>rosids</taxon>
        <taxon>fabids</taxon>
        <taxon>Fabales</taxon>
        <taxon>Quillajaceae</taxon>
        <taxon>Quillaja</taxon>
    </lineage>
</organism>
<evidence type="ECO:0000256" key="4">
    <source>
        <dbReference type="ARBA" id="ARBA00022602"/>
    </source>
</evidence>
<keyword evidence="4 9" id="KW-0637">Prenyltransferase</keyword>
<evidence type="ECO:0000256" key="7">
    <source>
        <dbReference type="ARBA" id="ARBA00031267"/>
    </source>
</evidence>
<dbReference type="Gene3D" id="1.25.40.120">
    <property type="entry name" value="Protein prenylyltransferase"/>
    <property type="match status" value="1"/>
</dbReference>
<evidence type="ECO:0000256" key="1">
    <source>
        <dbReference type="ARBA" id="ARBA00006734"/>
    </source>
</evidence>
<dbReference type="InterPro" id="IPR002088">
    <property type="entry name" value="Prenyl_trans_a"/>
</dbReference>
<dbReference type="Proteomes" id="UP001163823">
    <property type="component" value="Chromosome 6"/>
</dbReference>
<name>A0AAD7LWZ2_QUISA</name>
<dbReference type="GO" id="GO:0097354">
    <property type="term" value="P:prenylation"/>
    <property type="evidence" value="ECO:0007669"/>
    <property type="project" value="UniProtKB-UniRule"/>
</dbReference>
<dbReference type="FunFam" id="3.80.10.10:FF:000756">
    <property type="entry name" value="Rab geranylgeranyl transferase like protein"/>
    <property type="match status" value="1"/>
</dbReference>
<dbReference type="GO" id="GO:0004663">
    <property type="term" value="F:Rab geranylgeranyltransferase activity"/>
    <property type="evidence" value="ECO:0007669"/>
    <property type="project" value="UniProtKB-UniRule"/>
</dbReference>
<evidence type="ECO:0000256" key="3">
    <source>
        <dbReference type="ARBA" id="ARBA00014772"/>
    </source>
</evidence>
<comment type="function">
    <text evidence="9">Catalyzes the transfer of a geranyl-geranyl moiety from geranyl-geranyl pyrophosphate to cysteines occuring in specific C-terminal amino acid sequences.</text>
</comment>
<comment type="caution">
    <text evidence="10">The sequence shown here is derived from an EMBL/GenBank/DDBJ whole genome shotgun (WGS) entry which is preliminary data.</text>
</comment>
<dbReference type="EC" id="2.5.1.60" evidence="2 9"/>
<evidence type="ECO:0000256" key="9">
    <source>
        <dbReference type="RuleBase" id="RU367120"/>
    </source>
</evidence>
<evidence type="ECO:0000256" key="6">
    <source>
        <dbReference type="ARBA" id="ARBA00022737"/>
    </source>
</evidence>
<dbReference type="KEGG" id="qsa:O6P43_015402"/>
<dbReference type="PANTHER" id="PTHR11129">
    <property type="entry name" value="PROTEIN FARNESYLTRANSFERASE ALPHA SUBUNIT/RAB GERANYLGERANYL TRANSFERASE ALPHA SUBUNIT"/>
    <property type="match status" value="1"/>
</dbReference>
<dbReference type="EMBL" id="JARAOO010000006">
    <property type="protein sequence ID" value="KAJ7965829.1"/>
    <property type="molecule type" value="Genomic_DNA"/>
</dbReference>
<keyword evidence="5 9" id="KW-0808">Transferase</keyword>
<dbReference type="Pfam" id="PF01239">
    <property type="entry name" value="PPTA"/>
    <property type="match status" value="5"/>
</dbReference>
<evidence type="ECO:0000313" key="10">
    <source>
        <dbReference type="EMBL" id="KAJ7965829.1"/>
    </source>
</evidence>
<dbReference type="SUPFAM" id="SSF52058">
    <property type="entry name" value="L domain-like"/>
    <property type="match status" value="1"/>
</dbReference>
<proteinExistence type="inferred from homology"/>
<keyword evidence="6" id="KW-0677">Repeat</keyword>
<dbReference type="PANTHER" id="PTHR11129:SF2">
    <property type="entry name" value="GERANYLGERANYL TRANSFERASE TYPE-2 SUBUNIT ALPHA"/>
    <property type="match status" value="1"/>
</dbReference>